<evidence type="ECO:0000313" key="1">
    <source>
        <dbReference type="EMBL" id="ATX67077.1"/>
    </source>
</evidence>
<dbReference type="AlphaFoldDB" id="A0A2K8KCB1"/>
<gene>
    <name evidence="1" type="ORF">BG454_15655</name>
</gene>
<dbReference type="InterPro" id="IPR003489">
    <property type="entry name" value="RHF/RaiA"/>
</dbReference>
<reference evidence="1 2" key="1">
    <citation type="submission" date="2017-11" db="EMBL/GenBank/DDBJ databases">
        <title>Revised Sequence and Annotation of the Rhodobaca barguzinensis strain alga05 Genome.</title>
        <authorList>
            <person name="Kopejtka K."/>
            <person name="Tomasch J.M."/>
            <person name="Bunk B."/>
            <person name="Koblizek M."/>
        </authorList>
    </citation>
    <scope>NUCLEOTIDE SEQUENCE [LARGE SCALE GENOMIC DNA]</scope>
    <source>
        <strain evidence="2">alga05</strain>
    </source>
</reference>
<evidence type="ECO:0008006" key="3">
    <source>
        <dbReference type="Google" id="ProtNLM"/>
    </source>
</evidence>
<dbReference type="OrthoDB" id="121633at2"/>
<dbReference type="KEGG" id="rbg:BG454_15655"/>
<sequence>MQIQVNTDNTIAGREDVVRFVETVLESKLGPVSGQITRIEVHLQDQNAEKSGPDDKRCMVEARLEGRQPVTATNTADTIQSAVTGAVDKMRNILDRELGKQRARR</sequence>
<protein>
    <recommendedName>
        <fullName evidence="3">HPF/RaiA family ribosome-associated protein</fullName>
    </recommendedName>
</protein>
<dbReference type="RefSeq" id="WP_071481522.1">
    <property type="nucleotide sequence ID" value="NZ_CP024899.1"/>
</dbReference>
<dbReference type="Pfam" id="PF02482">
    <property type="entry name" value="Ribosomal_S30AE"/>
    <property type="match status" value="1"/>
</dbReference>
<proteinExistence type="predicted"/>
<dbReference type="STRING" id="441209.GCA_001870665_02913"/>
<organism evidence="1 2">
    <name type="scientific">Roseinatronobacter bogoriensis subsp. barguzinensis</name>
    <dbReference type="NCBI Taxonomy" id="441209"/>
    <lineage>
        <taxon>Bacteria</taxon>
        <taxon>Pseudomonadati</taxon>
        <taxon>Pseudomonadota</taxon>
        <taxon>Alphaproteobacteria</taxon>
        <taxon>Rhodobacterales</taxon>
        <taxon>Paracoccaceae</taxon>
        <taxon>Roseinatronobacter</taxon>
    </lineage>
</organism>
<name>A0A2K8KCB1_9RHOB</name>
<dbReference type="Proteomes" id="UP000228948">
    <property type="component" value="Chromosome"/>
</dbReference>
<dbReference type="EMBL" id="CP024899">
    <property type="protein sequence ID" value="ATX67077.1"/>
    <property type="molecule type" value="Genomic_DNA"/>
</dbReference>
<dbReference type="InterPro" id="IPR036567">
    <property type="entry name" value="RHF-like"/>
</dbReference>
<dbReference type="Gene3D" id="3.30.160.100">
    <property type="entry name" value="Ribosome hibernation promotion factor-like"/>
    <property type="match status" value="1"/>
</dbReference>
<accession>A0A2K8KCB1</accession>
<evidence type="ECO:0000313" key="2">
    <source>
        <dbReference type="Proteomes" id="UP000228948"/>
    </source>
</evidence>
<keyword evidence="2" id="KW-1185">Reference proteome</keyword>
<dbReference type="SUPFAM" id="SSF69754">
    <property type="entry name" value="Ribosome binding protein Y (YfiA homologue)"/>
    <property type="match status" value="1"/>
</dbReference>